<evidence type="ECO:0000313" key="2">
    <source>
        <dbReference type="EMBL" id="KAK6802517.1"/>
    </source>
</evidence>
<sequence length="67" mass="7276">MGFFGGAKPCDRSMSKALISPMTGERRIGKVTIPSGIPMEAYFSPSDASNDKDQPRKCEENPGLQNK</sequence>
<name>A0AAN8YSA5_SOLBU</name>
<comment type="caution">
    <text evidence="2">The sequence shown here is derived from an EMBL/GenBank/DDBJ whole genome shotgun (WGS) entry which is preliminary data.</text>
</comment>
<feature type="region of interest" description="Disordered" evidence="1">
    <location>
        <begin position="39"/>
        <end position="67"/>
    </location>
</feature>
<protein>
    <submittedName>
        <fullName evidence="2">Uncharacterized protein</fullName>
    </submittedName>
</protein>
<organism evidence="2 3">
    <name type="scientific">Solanum bulbocastanum</name>
    <name type="common">Wild potato</name>
    <dbReference type="NCBI Taxonomy" id="147425"/>
    <lineage>
        <taxon>Eukaryota</taxon>
        <taxon>Viridiplantae</taxon>
        <taxon>Streptophyta</taxon>
        <taxon>Embryophyta</taxon>
        <taxon>Tracheophyta</taxon>
        <taxon>Spermatophyta</taxon>
        <taxon>Magnoliopsida</taxon>
        <taxon>eudicotyledons</taxon>
        <taxon>Gunneridae</taxon>
        <taxon>Pentapetalae</taxon>
        <taxon>asterids</taxon>
        <taxon>lamiids</taxon>
        <taxon>Solanales</taxon>
        <taxon>Solanaceae</taxon>
        <taxon>Solanoideae</taxon>
        <taxon>Solaneae</taxon>
        <taxon>Solanum</taxon>
    </lineage>
</organism>
<keyword evidence="3" id="KW-1185">Reference proteome</keyword>
<gene>
    <name evidence="2" type="ORF">RDI58_000297</name>
</gene>
<feature type="compositionally biased region" description="Basic and acidic residues" evidence="1">
    <location>
        <begin position="49"/>
        <end position="60"/>
    </location>
</feature>
<dbReference type="EMBL" id="JBANQN010000001">
    <property type="protein sequence ID" value="KAK6802517.1"/>
    <property type="molecule type" value="Genomic_DNA"/>
</dbReference>
<accession>A0AAN8YSA5</accession>
<dbReference type="AlphaFoldDB" id="A0AAN8YSA5"/>
<proteinExistence type="predicted"/>
<dbReference type="Proteomes" id="UP001371456">
    <property type="component" value="Unassembled WGS sequence"/>
</dbReference>
<evidence type="ECO:0000313" key="3">
    <source>
        <dbReference type="Proteomes" id="UP001371456"/>
    </source>
</evidence>
<evidence type="ECO:0000256" key="1">
    <source>
        <dbReference type="SAM" id="MobiDB-lite"/>
    </source>
</evidence>
<reference evidence="2 3" key="1">
    <citation type="submission" date="2024-02" db="EMBL/GenBank/DDBJ databases">
        <title>de novo genome assembly of Solanum bulbocastanum strain 11H21.</title>
        <authorList>
            <person name="Hosaka A.J."/>
        </authorList>
    </citation>
    <scope>NUCLEOTIDE SEQUENCE [LARGE SCALE GENOMIC DNA]</scope>
    <source>
        <tissue evidence="2">Young leaves</tissue>
    </source>
</reference>